<organism evidence="2 3">
    <name type="scientific">Caenorhabditis angaria</name>
    <dbReference type="NCBI Taxonomy" id="860376"/>
    <lineage>
        <taxon>Eukaryota</taxon>
        <taxon>Metazoa</taxon>
        <taxon>Ecdysozoa</taxon>
        <taxon>Nematoda</taxon>
        <taxon>Chromadorea</taxon>
        <taxon>Rhabditida</taxon>
        <taxon>Rhabditina</taxon>
        <taxon>Rhabditomorpha</taxon>
        <taxon>Rhabditoidea</taxon>
        <taxon>Rhabditidae</taxon>
        <taxon>Peloderinae</taxon>
        <taxon>Caenorhabditis</taxon>
    </lineage>
</organism>
<sequence>MEEEEIVPPEEEKIPPILTLPLEVHTKIFENLEQIDTLNFRECSKTCRDIWKGTKCFYESMSWDQNRKHIKLSLNDSYPFSGYSNFIKFSNRYCESIKTGQTDAETVFRTLPGLKVYFEKARNLFVKKLVINQTRIKSLTINGLCPINLQRIKCFSKLQYLTMSHQDVIREVLPKTGNMLKYLKIEIKEKDSQLSEDYSALPEFPEINRVLELYAIDFELTAAQIMNLTATRFEISAKKLAPQDVYNFIRTWQTGERVLEKCVWDLTASGFNSRILFHLYGFEVRDYLDRSDQICIRGNGVKSGRLSRRIAKYGYDTLLILEFEVLDVKDLADENGILIEYQ</sequence>
<proteinExistence type="predicted"/>
<comment type="caution">
    <text evidence="2">The sequence shown here is derived from an EMBL/GenBank/DDBJ whole genome shotgun (WGS) entry which is preliminary data.</text>
</comment>
<evidence type="ECO:0000259" key="1">
    <source>
        <dbReference type="PROSITE" id="PS50181"/>
    </source>
</evidence>
<dbReference type="PANTHER" id="PTHR21503">
    <property type="entry name" value="F-BOX-CONTAINING HYPOTHETICAL PROTEIN C.ELEGANS"/>
    <property type="match status" value="1"/>
</dbReference>
<feature type="domain" description="F-box" evidence="1">
    <location>
        <begin position="14"/>
        <end position="61"/>
    </location>
</feature>
<dbReference type="AlphaFoldDB" id="A0A9P1I7Y6"/>
<dbReference type="EMBL" id="CANHGI010000001">
    <property type="protein sequence ID" value="CAI5439876.1"/>
    <property type="molecule type" value="Genomic_DNA"/>
</dbReference>
<evidence type="ECO:0000313" key="2">
    <source>
        <dbReference type="EMBL" id="CAI5439876.1"/>
    </source>
</evidence>
<reference evidence="2" key="1">
    <citation type="submission" date="2022-11" db="EMBL/GenBank/DDBJ databases">
        <authorList>
            <person name="Kikuchi T."/>
        </authorList>
    </citation>
    <scope>NUCLEOTIDE SEQUENCE</scope>
    <source>
        <strain evidence="2">PS1010</strain>
    </source>
</reference>
<dbReference type="PANTHER" id="PTHR21503:SF8">
    <property type="entry name" value="F-BOX ASSOCIATED DOMAIN-CONTAINING PROTEIN-RELATED"/>
    <property type="match status" value="1"/>
</dbReference>
<dbReference type="SUPFAM" id="SSF81383">
    <property type="entry name" value="F-box domain"/>
    <property type="match status" value="1"/>
</dbReference>
<dbReference type="Proteomes" id="UP001152747">
    <property type="component" value="Unassembled WGS sequence"/>
</dbReference>
<dbReference type="InterPro" id="IPR001810">
    <property type="entry name" value="F-box_dom"/>
</dbReference>
<keyword evidence="3" id="KW-1185">Reference proteome</keyword>
<dbReference type="PROSITE" id="PS50181">
    <property type="entry name" value="FBOX"/>
    <property type="match status" value="1"/>
</dbReference>
<name>A0A9P1I7Y6_9PELO</name>
<dbReference type="SMART" id="SM00256">
    <property type="entry name" value="FBOX"/>
    <property type="match status" value="1"/>
</dbReference>
<protein>
    <recommendedName>
        <fullName evidence="1">F-box domain-containing protein</fullName>
    </recommendedName>
</protein>
<evidence type="ECO:0000313" key="3">
    <source>
        <dbReference type="Proteomes" id="UP001152747"/>
    </source>
</evidence>
<dbReference type="InterPro" id="IPR036047">
    <property type="entry name" value="F-box-like_dom_sf"/>
</dbReference>
<gene>
    <name evidence="2" type="ORF">CAMP_LOCUS2513</name>
</gene>
<dbReference type="Pfam" id="PF00646">
    <property type="entry name" value="F-box"/>
    <property type="match status" value="1"/>
</dbReference>
<accession>A0A9P1I7Y6</accession>